<proteinExistence type="predicted"/>
<keyword evidence="1" id="KW-0805">Transcription regulation</keyword>
<dbReference type="InterPro" id="IPR036390">
    <property type="entry name" value="WH_DNA-bd_sf"/>
</dbReference>
<gene>
    <name evidence="5" type="ORF">HKK74_38630</name>
</gene>
<dbReference type="InterPro" id="IPR000835">
    <property type="entry name" value="HTH_MarR-typ"/>
</dbReference>
<dbReference type="SMART" id="SM00347">
    <property type="entry name" value="HTH_MARR"/>
    <property type="match status" value="1"/>
</dbReference>
<dbReference type="InterPro" id="IPR039422">
    <property type="entry name" value="MarR/SlyA-like"/>
</dbReference>
<dbReference type="PRINTS" id="PR00598">
    <property type="entry name" value="HTHMARR"/>
</dbReference>
<organism evidence="5 6">
    <name type="scientific">Actinomadura alba</name>
    <dbReference type="NCBI Taxonomy" id="406431"/>
    <lineage>
        <taxon>Bacteria</taxon>
        <taxon>Bacillati</taxon>
        <taxon>Actinomycetota</taxon>
        <taxon>Actinomycetes</taxon>
        <taxon>Streptosporangiales</taxon>
        <taxon>Thermomonosporaceae</taxon>
        <taxon>Actinomadura</taxon>
    </lineage>
</organism>
<accession>A0ABR7M2V7</accession>
<dbReference type="InterPro" id="IPR023187">
    <property type="entry name" value="Tscrpt_reg_MarR-type_CS"/>
</dbReference>
<evidence type="ECO:0000256" key="3">
    <source>
        <dbReference type="ARBA" id="ARBA00023163"/>
    </source>
</evidence>
<evidence type="ECO:0000259" key="4">
    <source>
        <dbReference type="PROSITE" id="PS50995"/>
    </source>
</evidence>
<evidence type="ECO:0000256" key="2">
    <source>
        <dbReference type="ARBA" id="ARBA00023125"/>
    </source>
</evidence>
<dbReference type="Pfam" id="PF12802">
    <property type="entry name" value="MarR_2"/>
    <property type="match status" value="1"/>
</dbReference>
<reference evidence="5 6" key="1">
    <citation type="submission" date="2020-06" db="EMBL/GenBank/DDBJ databases">
        <title>Actinomadura xiongansis sp. nov., isolated from soil of Baiyangdian.</title>
        <authorList>
            <person name="Zhang X."/>
        </authorList>
    </citation>
    <scope>NUCLEOTIDE SEQUENCE [LARGE SCALE GENOMIC DNA]</scope>
    <source>
        <strain evidence="5 6">HBUM206468</strain>
    </source>
</reference>
<dbReference type="InterPro" id="IPR036388">
    <property type="entry name" value="WH-like_DNA-bd_sf"/>
</dbReference>
<dbReference type="Proteomes" id="UP000805614">
    <property type="component" value="Unassembled WGS sequence"/>
</dbReference>
<protein>
    <submittedName>
        <fullName evidence="5">MarR family transcriptional regulator</fullName>
    </submittedName>
</protein>
<evidence type="ECO:0000313" key="5">
    <source>
        <dbReference type="EMBL" id="MBC6471360.1"/>
    </source>
</evidence>
<evidence type="ECO:0000256" key="1">
    <source>
        <dbReference type="ARBA" id="ARBA00023015"/>
    </source>
</evidence>
<dbReference type="PROSITE" id="PS50995">
    <property type="entry name" value="HTH_MARR_2"/>
    <property type="match status" value="1"/>
</dbReference>
<keyword evidence="6" id="KW-1185">Reference proteome</keyword>
<keyword evidence="2" id="KW-0238">DNA-binding</keyword>
<dbReference type="PROSITE" id="PS01117">
    <property type="entry name" value="HTH_MARR_1"/>
    <property type="match status" value="1"/>
</dbReference>
<comment type="caution">
    <text evidence="5">The sequence shown here is derived from an EMBL/GenBank/DDBJ whole genome shotgun (WGS) entry which is preliminary data.</text>
</comment>
<dbReference type="PANTHER" id="PTHR33164:SF43">
    <property type="entry name" value="HTH-TYPE TRANSCRIPTIONAL REPRESSOR YETL"/>
    <property type="match status" value="1"/>
</dbReference>
<evidence type="ECO:0000313" key="6">
    <source>
        <dbReference type="Proteomes" id="UP000805614"/>
    </source>
</evidence>
<feature type="domain" description="HTH marR-type" evidence="4">
    <location>
        <begin position="1"/>
        <end position="106"/>
    </location>
</feature>
<dbReference type="PANTHER" id="PTHR33164">
    <property type="entry name" value="TRANSCRIPTIONAL REGULATOR, MARR FAMILY"/>
    <property type="match status" value="1"/>
</dbReference>
<name>A0ABR7M2V7_9ACTN</name>
<dbReference type="EMBL" id="JABVEC010000073">
    <property type="protein sequence ID" value="MBC6471360.1"/>
    <property type="molecule type" value="Genomic_DNA"/>
</dbReference>
<sequence length="108" mass="11559">MTPSELNALANLADGRRRSVAELGMATGTRATTLTGVLDRLERKGHLVRRAHPTDRRAVMIELTSAGTDVAAEVREAVTELEDRLIGRLPAEAVAGFRAVVTALAEAR</sequence>
<dbReference type="Gene3D" id="1.10.10.10">
    <property type="entry name" value="Winged helix-like DNA-binding domain superfamily/Winged helix DNA-binding domain"/>
    <property type="match status" value="1"/>
</dbReference>
<dbReference type="SUPFAM" id="SSF46785">
    <property type="entry name" value="Winged helix' DNA-binding domain"/>
    <property type="match status" value="1"/>
</dbReference>
<keyword evidence="3" id="KW-0804">Transcription</keyword>